<accession>A0A5N6HM60</accession>
<evidence type="ECO:0000313" key="2">
    <source>
        <dbReference type="Proteomes" id="UP000325579"/>
    </source>
</evidence>
<accession>A0A5N7CVE8</accession>
<dbReference type="GeneID" id="43668321"/>
<organism evidence="1 2">
    <name type="scientific">Aspergillus pseudonomiae</name>
    <dbReference type="NCBI Taxonomy" id="1506151"/>
    <lineage>
        <taxon>Eukaryota</taxon>
        <taxon>Fungi</taxon>
        <taxon>Dikarya</taxon>
        <taxon>Ascomycota</taxon>
        <taxon>Pezizomycotina</taxon>
        <taxon>Eurotiomycetes</taxon>
        <taxon>Eurotiomycetidae</taxon>
        <taxon>Eurotiales</taxon>
        <taxon>Aspergillaceae</taxon>
        <taxon>Aspergillus</taxon>
        <taxon>Aspergillus subgen. Circumdati</taxon>
    </lineage>
</organism>
<sequence>MLSAEAIIALVTLLVTCPPSILVVWKCFRGPQFTFTDIELGVRPTLPTLSPHYQYNTIILQFPSTTPMVSSRHIYHYSSALG</sequence>
<gene>
    <name evidence="1" type="ORF">BDV37DRAFT_264084</name>
</gene>
<dbReference type="RefSeq" id="XP_031935504.1">
    <property type="nucleotide sequence ID" value="XM_032083630.1"/>
</dbReference>
<dbReference type="AlphaFoldDB" id="A0A5N6HM60"/>
<evidence type="ECO:0000313" key="1">
    <source>
        <dbReference type="EMBL" id="KAE8398185.1"/>
    </source>
</evidence>
<dbReference type="Proteomes" id="UP000325579">
    <property type="component" value="Unassembled WGS sequence"/>
</dbReference>
<dbReference type="EMBL" id="ML736865">
    <property type="protein sequence ID" value="KAE8398185.1"/>
    <property type="molecule type" value="Genomic_DNA"/>
</dbReference>
<reference evidence="1 2" key="1">
    <citation type="submission" date="2019-04" db="EMBL/GenBank/DDBJ databases">
        <authorList>
            <consortium name="DOE Joint Genome Institute"/>
            <person name="Mondo S."/>
            <person name="Kjaerbolling I."/>
            <person name="Vesth T."/>
            <person name="Frisvad J.C."/>
            <person name="Nybo J.L."/>
            <person name="Theobald S."/>
            <person name="Kildgaard S."/>
            <person name="Isbrandt T."/>
            <person name="Kuo A."/>
            <person name="Sato A."/>
            <person name="Lyhne E.K."/>
            <person name="Kogle M.E."/>
            <person name="Wiebenga A."/>
            <person name="Kun R.S."/>
            <person name="Lubbers R.J."/>
            <person name="Makela M.R."/>
            <person name="Barry K."/>
            <person name="Chovatia M."/>
            <person name="Clum A."/>
            <person name="Daum C."/>
            <person name="Haridas S."/>
            <person name="He G."/>
            <person name="LaButti K."/>
            <person name="Lipzen A."/>
            <person name="Riley R."/>
            <person name="Salamov A."/>
            <person name="Simmons B.A."/>
            <person name="Magnuson J.K."/>
            <person name="Henrissat B."/>
            <person name="Mortensen U.H."/>
            <person name="Larsen T.O."/>
            <person name="Devries R.P."/>
            <person name="Grigoriev I.V."/>
            <person name="Machida M."/>
            <person name="Baker S.E."/>
            <person name="Andersen M.R."/>
            <person name="Cantor M.N."/>
            <person name="Hua S.X."/>
        </authorList>
    </citation>
    <scope>NUCLEOTIDE SEQUENCE [LARGE SCALE GENOMIC DNA]</scope>
    <source>
        <strain evidence="1 2">CBS 119388</strain>
    </source>
</reference>
<keyword evidence="2" id="KW-1185">Reference proteome</keyword>
<protein>
    <submittedName>
        <fullName evidence="1">Uncharacterized protein</fullName>
    </submittedName>
</protein>
<proteinExistence type="predicted"/>
<dbReference type="OrthoDB" id="4510955at2759"/>
<name>A0A5N6HM60_9EURO</name>